<evidence type="ECO:0000256" key="7">
    <source>
        <dbReference type="SAM" id="Phobius"/>
    </source>
</evidence>
<evidence type="ECO:0000313" key="11">
    <source>
        <dbReference type="Proteomes" id="UP000799437"/>
    </source>
</evidence>
<feature type="domain" description="Metaxin glutathione S-transferase" evidence="9">
    <location>
        <begin position="228"/>
        <end position="290"/>
    </location>
</feature>
<reference evidence="10" key="1">
    <citation type="journal article" date="2020" name="Stud. Mycol.">
        <title>101 Dothideomycetes genomes: a test case for predicting lifestyles and emergence of pathogens.</title>
        <authorList>
            <person name="Haridas S."/>
            <person name="Albert R."/>
            <person name="Binder M."/>
            <person name="Bloem J."/>
            <person name="Labutti K."/>
            <person name="Salamov A."/>
            <person name="Andreopoulos B."/>
            <person name="Baker S."/>
            <person name="Barry K."/>
            <person name="Bills G."/>
            <person name="Bluhm B."/>
            <person name="Cannon C."/>
            <person name="Castanera R."/>
            <person name="Culley D."/>
            <person name="Daum C."/>
            <person name="Ezra D."/>
            <person name="Gonzalez J."/>
            <person name="Henrissat B."/>
            <person name="Kuo A."/>
            <person name="Liang C."/>
            <person name="Lipzen A."/>
            <person name="Lutzoni F."/>
            <person name="Magnuson J."/>
            <person name="Mondo S."/>
            <person name="Nolan M."/>
            <person name="Ohm R."/>
            <person name="Pangilinan J."/>
            <person name="Park H.-J."/>
            <person name="Ramirez L."/>
            <person name="Alfaro M."/>
            <person name="Sun H."/>
            <person name="Tritt A."/>
            <person name="Yoshinaga Y."/>
            <person name="Zwiers L.-H."/>
            <person name="Turgeon B."/>
            <person name="Goodwin S."/>
            <person name="Spatafora J."/>
            <person name="Crous P."/>
            <person name="Grigoriev I."/>
        </authorList>
    </citation>
    <scope>NUCLEOTIDE SEQUENCE</scope>
    <source>
        <strain evidence="10">CBS 121739</strain>
    </source>
</reference>
<dbReference type="PANTHER" id="PTHR12289:SF41">
    <property type="entry name" value="FAILED AXON CONNECTIONS-RELATED"/>
    <property type="match status" value="1"/>
</dbReference>
<dbReference type="GO" id="GO:0007005">
    <property type="term" value="P:mitochondrion organization"/>
    <property type="evidence" value="ECO:0007669"/>
    <property type="project" value="TreeGrafter"/>
</dbReference>
<organism evidence="10 11">
    <name type="scientific">Pseudovirgaria hyperparasitica</name>
    <dbReference type="NCBI Taxonomy" id="470096"/>
    <lineage>
        <taxon>Eukaryota</taxon>
        <taxon>Fungi</taxon>
        <taxon>Dikarya</taxon>
        <taxon>Ascomycota</taxon>
        <taxon>Pezizomycotina</taxon>
        <taxon>Dothideomycetes</taxon>
        <taxon>Dothideomycetes incertae sedis</taxon>
        <taxon>Acrospermales</taxon>
        <taxon>Acrospermaceae</taxon>
        <taxon>Pseudovirgaria</taxon>
    </lineage>
</organism>
<evidence type="ECO:0000256" key="2">
    <source>
        <dbReference type="ARBA" id="ARBA00022448"/>
    </source>
</evidence>
<keyword evidence="11" id="KW-1185">Reference proteome</keyword>
<proteinExistence type="predicted"/>
<gene>
    <name evidence="10" type="ORF">EJ05DRAFT_95519</name>
</gene>
<dbReference type="CDD" id="cd03078">
    <property type="entry name" value="GST_N_Metaxin1_like"/>
    <property type="match status" value="1"/>
</dbReference>
<evidence type="ECO:0000313" key="10">
    <source>
        <dbReference type="EMBL" id="KAF2756257.1"/>
    </source>
</evidence>
<feature type="transmembrane region" description="Helical" evidence="7">
    <location>
        <begin position="390"/>
        <end position="410"/>
    </location>
</feature>
<keyword evidence="7" id="KW-1133">Transmembrane helix</keyword>
<name>A0A6A6W3X4_9PEZI</name>
<evidence type="ECO:0000256" key="3">
    <source>
        <dbReference type="ARBA" id="ARBA00022787"/>
    </source>
</evidence>
<evidence type="ECO:0000259" key="8">
    <source>
        <dbReference type="Pfam" id="PF10568"/>
    </source>
</evidence>
<dbReference type="Pfam" id="PF17171">
    <property type="entry name" value="GST_C_6"/>
    <property type="match status" value="1"/>
</dbReference>
<keyword evidence="6 7" id="KW-0472">Membrane</keyword>
<evidence type="ECO:0000256" key="6">
    <source>
        <dbReference type="ARBA" id="ARBA00023136"/>
    </source>
</evidence>
<evidence type="ECO:0000256" key="5">
    <source>
        <dbReference type="ARBA" id="ARBA00023128"/>
    </source>
</evidence>
<comment type="subcellular location">
    <subcellularLocation>
        <location evidence="1">Mitochondrion outer membrane</location>
    </subcellularLocation>
</comment>
<dbReference type="RefSeq" id="XP_033598708.1">
    <property type="nucleotide sequence ID" value="XM_033750092.1"/>
</dbReference>
<keyword evidence="5" id="KW-0496">Mitochondrion</keyword>
<dbReference type="InterPro" id="IPR033468">
    <property type="entry name" value="Metaxin_GST"/>
</dbReference>
<evidence type="ECO:0000256" key="4">
    <source>
        <dbReference type="ARBA" id="ARBA00022927"/>
    </source>
</evidence>
<dbReference type="AlphaFoldDB" id="A0A6A6W3X4"/>
<feature type="domain" description="Mitochondrial outer membrane transport complex Sam37/metaxin N-terminal" evidence="8">
    <location>
        <begin position="21"/>
        <end position="146"/>
    </location>
</feature>
<dbReference type="OrthoDB" id="5599269at2759"/>
<dbReference type="GeneID" id="54491146"/>
<dbReference type="Pfam" id="PF10568">
    <property type="entry name" value="Tom37"/>
    <property type="match status" value="1"/>
</dbReference>
<evidence type="ECO:0008006" key="12">
    <source>
        <dbReference type="Google" id="ProtNLM"/>
    </source>
</evidence>
<sequence length="457" mass="49460">MVLELHVWGPAFGLPSIDAECIATAAFLNCTLTDEDWTISAAHDPASSPTKSFPALKDGDQWIGGYHAIVRHIRKQPRPSSRLDEALDAQQEADTIAFSALLERHALPLIDIALYTSYENYSSTTRPAYTRILPWHSNYSIPPSRRSAARSRTAHLGLRSLDVDTTHDSLDTGHTTISTPSARFEAEKRAATASLQQTPKPAFWNRNRTTLNQALLTSKFKLDALTKSLLDPLSDVLAEKPYLLTTSLPTSLDCLALAYLSLLLFPPVPQAFVADTMKTQYPRLAAYTTRLRASLLGGDVDVAAVLALNDGVPPNTDDVRRARAWKMLQLPWVPAPTASFGAGVYSVAGQVLAQLPFAGRYLNSTEIVHADADMVPDSSRGSNSMLAENIFHVSAGVLAAVVAGTTYLAFGHAQQRTDNLIFERQNGRRRGGVASGGLGDAGDFLNTALGGGYGLRY</sequence>
<protein>
    <recommendedName>
        <fullName evidence="12">Mitochondrial outer membrane transport complex Sam37/metaxin N-terminal domain-containing protein</fullName>
    </recommendedName>
</protein>
<keyword evidence="7" id="KW-0812">Transmembrane</keyword>
<keyword evidence="3" id="KW-1000">Mitochondrion outer membrane</keyword>
<evidence type="ECO:0000256" key="1">
    <source>
        <dbReference type="ARBA" id="ARBA00004294"/>
    </source>
</evidence>
<evidence type="ECO:0000259" key="9">
    <source>
        <dbReference type="Pfam" id="PF17171"/>
    </source>
</evidence>
<dbReference type="GO" id="GO:0001401">
    <property type="term" value="C:SAM complex"/>
    <property type="evidence" value="ECO:0007669"/>
    <property type="project" value="InterPro"/>
</dbReference>
<dbReference type="InterPro" id="IPR050931">
    <property type="entry name" value="Mito_Protein_Transport_Metaxin"/>
</dbReference>
<dbReference type="InterPro" id="IPR019564">
    <property type="entry name" value="Sam37/metaxin_N"/>
</dbReference>
<accession>A0A6A6W3X4</accession>
<dbReference type="GO" id="GO:0015031">
    <property type="term" value="P:protein transport"/>
    <property type="evidence" value="ECO:0007669"/>
    <property type="project" value="UniProtKB-KW"/>
</dbReference>
<dbReference type="PANTHER" id="PTHR12289">
    <property type="entry name" value="METAXIN RELATED"/>
    <property type="match status" value="1"/>
</dbReference>
<keyword evidence="4" id="KW-0653">Protein transport</keyword>
<keyword evidence="2" id="KW-0813">Transport</keyword>
<dbReference type="EMBL" id="ML996576">
    <property type="protein sequence ID" value="KAF2756257.1"/>
    <property type="molecule type" value="Genomic_DNA"/>
</dbReference>
<dbReference type="Proteomes" id="UP000799437">
    <property type="component" value="Unassembled WGS sequence"/>
</dbReference>